<dbReference type="EMBL" id="UINC01192784">
    <property type="protein sequence ID" value="SVE08094.1"/>
    <property type="molecule type" value="Genomic_DNA"/>
</dbReference>
<sequence length="251" mass="28212">SHKWEATAEGGLGDAQYARGRMRLALEHFTHCLALCQEHGFMDIQARNQFMCGVLKRYLGHQGSAISELEDAASLSDRIHDVRGALLVRVIIGEILMDAGDPVGAEAPLFEALEISRSLKNQRMEVYTVYELARREMALGDISAARQNLDEAIKMGHATGIGFHGPRLYGLRARLAENDDERHQWLNWGEDLLREGANAHNFLWFHRDAIDACLAVKEMKQVRYHSSALGEFVMADPLPWAEFFVARGRAL</sequence>
<dbReference type="AlphaFoldDB" id="A0A383AK91"/>
<dbReference type="SUPFAM" id="SSF48452">
    <property type="entry name" value="TPR-like"/>
    <property type="match status" value="1"/>
</dbReference>
<evidence type="ECO:0008006" key="2">
    <source>
        <dbReference type="Google" id="ProtNLM"/>
    </source>
</evidence>
<organism evidence="1">
    <name type="scientific">marine metagenome</name>
    <dbReference type="NCBI Taxonomy" id="408172"/>
    <lineage>
        <taxon>unclassified sequences</taxon>
        <taxon>metagenomes</taxon>
        <taxon>ecological metagenomes</taxon>
    </lineage>
</organism>
<feature type="non-terminal residue" evidence="1">
    <location>
        <position position="251"/>
    </location>
</feature>
<reference evidence="1" key="1">
    <citation type="submission" date="2018-05" db="EMBL/GenBank/DDBJ databases">
        <authorList>
            <person name="Lanie J.A."/>
            <person name="Ng W.-L."/>
            <person name="Kazmierczak K.M."/>
            <person name="Andrzejewski T.M."/>
            <person name="Davidsen T.M."/>
            <person name="Wayne K.J."/>
            <person name="Tettelin H."/>
            <person name="Glass J.I."/>
            <person name="Rusch D."/>
            <person name="Podicherti R."/>
            <person name="Tsui H.-C.T."/>
            <person name="Winkler M.E."/>
        </authorList>
    </citation>
    <scope>NUCLEOTIDE SEQUENCE</scope>
</reference>
<dbReference type="Gene3D" id="1.25.40.10">
    <property type="entry name" value="Tetratricopeptide repeat domain"/>
    <property type="match status" value="1"/>
</dbReference>
<dbReference type="InterPro" id="IPR011990">
    <property type="entry name" value="TPR-like_helical_dom_sf"/>
</dbReference>
<accession>A0A383AK91</accession>
<gene>
    <name evidence="1" type="ORF">METZ01_LOCUS460948</name>
</gene>
<proteinExistence type="predicted"/>
<name>A0A383AK91_9ZZZZ</name>
<feature type="non-terminal residue" evidence="1">
    <location>
        <position position="1"/>
    </location>
</feature>
<protein>
    <recommendedName>
        <fullName evidence="2">MalT-like TPR region domain-containing protein</fullName>
    </recommendedName>
</protein>
<evidence type="ECO:0000313" key="1">
    <source>
        <dbReference type="EMBL" id="SVE08094.1"/>
    </source>
</evidence>